<reference evidence="2" key="1">
    <citation type="journal article" date="2012" name="PLoS Genet.">
        <title>Comparative analysis of the genomes of two field isolates of the rice blast fungus Magnaporthe oryzae.</title>
        <authorList>
            <person name="Xue M."/>
            <person name="Yang J."/>
            <person name="Li Z."/>
            <person name="Hu S."/>
            <person name="Yao N."/>
            <person name="Dean R.A."/>
            <person name="Zhao W."/>
            <person name="Shen M."/>
            <person name="Zhang H."/>
            <person name="Li C."/>
            <person name="Liu L."/>
            <person name="Cao L."/>
            <person name="Xu X."/>
            <person name="Xing Y."/>
            <person name="Hsiang T."/>
            <person name="Zhang Z."/>
            <person name="Xu J.R."/>
            <person name="Peng Y.L."/>
        </authorList>
    </citation>
    <scope>NUCLEOTIDE SEQUENCE</scope>
    <source>
        <strain evidence="2">Y34</strain>
    </source>
</reference>
<name>A0AA97NSU4_PYRO3</name>
<evidence type="ECO:0000313" key="2">
    <source>
        <dbReference type="EMBL" id="ELQ35651.1"/>
    </source>
</evidence>
<gene>
    <name evidence="2" type="ORF">OOU_Y34scaffold00697g50</name>
</gene>
<dbReference type="AlphaFoldDB" id="A0AA97NSU4"/>
<protein>
    <submittedName>
        <fullName evidence="2">Uncharacterized protein</fullName>
    </submittedName>
</protein>
<feature type="region of interest" description="Disordered" evidence="1">
    <location>
        <begin position="1"/>
        <end position="24"/>
    </location>
</feature>
<organism evidence="2">
    <name type="scientific">Pyricularia oryzae (strain Y34)</name>
    <name type="common">Rice blast fungus</name>
    <name type="synonym">Magnaporthe oryzae</name>
    <dbReference type="NCBI Taxonomy" id="1143189"/>
    <lineage>
        <taxon>Eukaryota</taxon>
        <taxon>Fungi</taxon>
        <taxon>Dikarya</taxon>
        <taxon>Ascomycota</taxon>
        <taxon>Pezizomycotina</taxon>
        <taxon>Sordariomycetes</taxon>
        <taxon>Sordariomycetidae</taxon>
        <taxon>Magnaporthales</taxon>
        <taxon>Pyriculariaceae</taxon>
        <taxon>Pyricularia</taxon>
    </lineage>
</organism>
<evidence type="ECO:0000256" key="1">
    <source>
        <dbReference type="SAM" id="MobiDB-lite"/>
    </source>
</evidence>
<proteinExistence type="predicted"/>
<dbReference type="EMBL" id="JH793927">
    <property type="protein sequence ID" value="ELQ35651.1"/>
    <property type="molecule type" value="Genomic_DNA"/>
</dbReference>
<sequence>MASRLFGQGLSSGDPGVHPKGWMMETPLGTAAARTVVLDRSPFGMEQTLQGSKGNTGLPPSLWGNDSPNH</sequence>
<feature type="region of interest" description="Disordered" evidence="1">
    <location>
        <begin position="44"/>
        <end position="70"/>
    </location>
</feature>
<accession>A0AA97NSU4</accession>
<dbReference type="Proteomes" id="UP000011086">
    <property type="component" value="Unassembled WGS sequence"/>
</dbReference>